<dbReference type="GO" id="GO:0004222">
    <property type="term" value="F:metalloendopeptidase activity"/>
    <property type="evidence" value="ECO:0007669"/>
    <property type="project" value="TreeGrafter"/>
</dbReference>
<dbReference type="EMBL" id="CADCWB010000096">
    <property type="protein sequence ID" value="CAA9515358.1"/>
    <property type="molecule type" value="Genomic_DNA"/>
</dbReference>
<evidence type="ECO:0000256" key="2">
    <source>
        <dbReference type="SAM" id="SignalP"/>
    </source>
</evidence>
<dbReference type="PANTHER" id="PTHR21666">
    <property type="entry name" value="PEPTIDASE-RELATED"/>
    <property type="match status" value="1"/>
</dbReference>
<evidence type="ECO:0000313" key="4">
    <source>
        <dbReference type="EMBL" id="CAA9515358.1"/>
    </source>
</evidence>
<protein>
    <recommendedName>
        <fullName evidence="3">M23ase beta-sheet core domain-containing protein</fullName>
    </recommendedName>
</protein>
<dbReference type="InterPro" id="IPR011055">
    <property type="entry name" value="Dup_hybrid_motif"/>
</dbReference>
<dbReference type="InterPro" id="IPR050570">
    <property type="entry name" value="Cell_wall_metabolism_enzyme"/>
</dbReference>
<gene>
    <name evidence="4" type="ORF">AVDCRST_MAG62-781</name>
</gene>
<name>A0A6J4T6M7_9SPHN</name>
<dbReference type="AlphaFoldDB" id="A0A6J4T6M7"/>
<organism evidence="4">
    <name type="scientific">uncultured Sphingomonas sp</name>
    <dbReference type="NCBI Taxonomy" id="158754"/>
    <lineage>
        <taxon>Bacteria</taxon>
        <taxon>Pseudomonadati</taxon>
        <taxon>Pseudomonadota</taxon>
        <taxon>Alphaproteobacteria</taxon>
        <taxon>Sphingomonadales</taxon>
        <taxon>Sphingomonadaceae</taxon>
        <taxon>Sphingomonas</taxon>
        <taxon>environmental samples</taxon>
    </lineage>
</organism>
<sequence>MHRLALLGLAPFLLSAADPVAVARAEASAAEREVQRLERLAASARGEAERLAAEQTAAAQSIVAAEASLSAAEAQADALARSAEAGERRLAERQRPVALLLAGLAEMGRRPPVLALADGASPREFVTIRALLDSSLPVIRVRTAALRAEVERGRGLASAAASARQLLVRRRSELKQQQARFAALEARANARSAALGEQALTAGDVALGRTVRADELTSRSARQRSATRLAAELAVLPQAPMRPVRAEGTATPPALHWQVPVAGPVLTGLSEVSASGVRARGLTVGAPRGVEVFAPATGRVAFAGPFRRHAGVLIIDHGSGWMTLLTEVRTSLVPGAPIKRGEPIGHTLGVVTVELSLDGKPQDAALIAGSSASLSNERHNS</sequence>
<reference evidence="4" key="1">
    <citation type="submission" date="2020-02" db="EMBL/GenBank/DDBJ databases">
        <authorList>
            <person name="Meier V. D."/>
        </authorList>
    </citation>
    <scope>NUCLEOTIDE SEQUENCE</scope>
    <source>
        <strain evidence="4">AVDCRST_MAG62</strain>
    </source>
</reference>
<keyword evidence="2" id="KW-0732">Signal</keyword>
<feature type="domain" description="M23ase beta-sheet core" evidence="3">
    <location>
        <begin position="280"/>
        <end position="347"/>
    </location>
</feature>
<feature type="chain" id="PRO_5027051084" description="M23ase beta-sheet core domain-containing protein" evidence="2">
    <location>
        <begin position="17"/>
        <end position="381"/>
    </location>
</feature>
<dbReference type="SUPFAM" id="SSF51261">
    <property type="entry name" value="Duplicated hybrid motif"/>
    <property type="match status" value="1"/>
</dbReference>
<evidence type="ECO:0000256" key="1">
    <source>
        <dbReference type="SAM" id="Coils"/>
    </source>
</evidence>
<dbReference type="Gene3D" id="2.70.70.10">
    <property type="entry name" value="Glucose Permease (Domain IIA)"/>
    <property type="match status" value="1"/>
</dbReference>
<keyword evidence="1" id="KW-0175">Coiled coil</keyword>
<dbReference type="PANTHER" id="PTHR21666:SF270">
    <property type="entry name" value="MUREIN HYDROLASE ACTIVATOR ENVC"/>
    <property type="match status" value="1"/>
</dbReference>
<feature type="signal peptide" evidence="2">
    <location>
        <begin position="1"/>
        <end position="16"/>
    </location>
</feature>
<proteinExistence type="predicted"/>
<accession>A0A6J4T6M7</accession>
<dbReference type="CDD" id="cd12797">
    <property type="entry name" value="M23_peptidase"/>
    <property type="match status" value="1"/>
</dbReference>
<dbReference type="InterPro" id="IPR016047">
    <property type="entry name" value="M23ase_b-sheet_dom"/>
</dbReference>
<evidence type="ECO:0000259" key="3">
    <source>
        <dbReference type="Pfam" id="PF01551"/>
    </source>
</evidence>
<feature type="coiled-coil region" evidence="1">
    <location>
        <begin position="20"/>
        <end position="89"/>
    </location>
</feature>
<dbReference type="Pfam" id="PF01551">
    <property type="entry name" value="Peptidase_M23"/>
    <property type="match status" value="1"/>
</dbReference>